<evidence type="ECO:0000313" key="1">
    <source>
        <dbReference type="EMBL" id="TXK52369.1"/>
    </source>
</evidence>
<sequence>MKAEDTELQIKCLNKASREELGLSFMAAMAEGYDTLETVHKAMEEYALIKQKAALERAAENAKVRIYAPDEETEQFIDCQIEIDKDSITSEKNLV</sequence>
<evidence type="ECO:0000313" key="2">
    <source>
        <dbReference type="Proteomes" id="UP000321926"/>
    </source>
</evidence>
<accession>A0A5C8KB95</accession>
<protein>
    <submittedName>
        <fullName evidence="1">Uncharacterized protein</fullName>
    </submittedName>
</protein>
<dbReference type="AlphaFoldDB" id="A0A5C8KB95"/>
<dbReference type="Proteomes" id="UP000321926">
    <property type="component" value="Unassembled WGS sequence"/>
</dbReference>
<reference evidence="1 2" key="1">
    <citation type="submission" date="2019-08" db="EMBL/GenBank/DDBJ databases">
        <authorList>
            <person name="Shi S."/>
        </authorList>
    </citation>
    <scope>NUCLEOTIDE SEQUENCE [LARGE SCALE GENOMIC DNA]</scope>
    <source>
        <strain evidence="1 2">GY10130</strain>
    </source>
</reference>
<dbReference type="EMBL" id="VRTY01000003">
    <property type="protein sequence ID" value="TXK52369.1"/>
    <property type="molecule type" value="Genomic_DNA"/>
</dbReference>
<name>A0A5C8KB95_9BACT</name>
<dbReference type="RefSeq" id="WP_147919941.1">
    <property type="nucleotide sequence ID" value="NZ_VRTY01000003.1"/>
</dbReference>
<proteinExistence type="predicted"/>
<comment type="caution">
    <text evidence="1">The sequence shown here is derived from an EMBL/GenBank/DDBJ whole genome shotgun (WGS) entry which is preliminary data.</text>
</comment>
<keyword evidence="2" id="KW-1185">Reference proteome</keyword>
<gene>
    <name evidence="1" type="ORF">FVR03_01245</name>
</gene>
<organism evidence="1 2">
    <name type="scientific">Pontibacter qinzhouensis</name>
    <dbReference type="NCBI Taxonomy" id="2603253"/>
    <lineage>
        <taxon>Bacteria</taxon>
        <taxon>Pseudomonadati</taxon>
        <taxon>Bacteroidota</taxon>
        <taxon>Cytophagia</taxon>
        <taxon>Cytophagales</taxon>
        <taxon>Hymenobacteraceae</taxon>
        <taxon>Pontibacter</taxon>
    </lineage>
</organism>